<dbReference type="AlphaFoldDB" id="A0A382TQI5"/>
<protein>
    <recommendedName>
        <fullName evidence="2">Peptidase S9 prolyl oligopeptidase catalytic domain-containing protein</fullName>
    </recommendedName>
</protein>
<reference evidence="1" key="1">
    <citation type="submission" date="2018-05" db="EMBL/GenBank/DDBJ databases">
        <authorList>
            <person name="Lanie J.A."/>
            <person name="Ng W.-L."/>
            <person name="Kazmierczak K.M."/>
            <person name="Andrzejewski T.M."/>
            <person name="Davidsen T.M."/>
            <person name="Wayne K.J."/>
            <person name="Tettelin H."/>
            <person name="Glass J.I."/>
            <person name="Rusch D."/>
            <person name="Podicherti R."/>
            <person name="Tsui H.-C.T."/>
            <person name="Winkler M.E."/>
        </authorList>
    </citation>
    <scope>NUCLEOTIDE SEQUENCE</scope>
</reference>
<feature type="non-terminal residue" evidence="1">
    <location>
        <position position="1"/>
    </location>
</feature>
<evidence type="ECO:0000313" key="1">
    <source>
        <dbReference type="EMBL" id="SVD23817.1"/>
    </source>
</evidence>
<accession>A0A382TQI5</accession>
<organism evidence="1">
    <name type="scientific">marine metagenome</name>
    <dbReference type="NCBI Taxonomy" id="408172"/>
    <lineage>
        <taxon>unclassified sequences</taxon>
        <taxon>metagenomes</taxon>
        <taxon>ecological metagenomes</taxon>
    </lineage>
</organism>
<dbReference type="InterPro" id="IPR029058">
    <property type="entry name" value="AB_hydrolase_fold"/>
</dbReference>
<dbReference type="Gene3D" id="3.40.50.1820">
    <property type="entry name" value="alpha/beta hydrolase"/>
    <property type="match status" value="1"/>
</dbReference>
<proteinExistence type="predicted"/>
<gene>
    <name evidence="1" type="ORF">METZ01_LOCUS376671</name>
</gene>
<evidence type="ECO:0008006" key="2">
    <source>
        <dbReference type="Google" id="ProtNLM"/>
    </source>
</evidence>
<name>A0A382TQI5_9ZZZZ</name>
<dbReference type="SUPFAM" id="SSF53474">
    <property type="entry name" value="alpha/beta-Hydrolases"/>
    <property type="match status" value="1"/>
</dbReference>
<dbReference type="EMBL" id="UINC01138087">
    <property type="protein sequence ID" value="SVD23817.1"/>
    <property type="molecule type" value="Genomic_DNA"/>
</dbReference>
<sequence length="155" mass="18038">YLQNLDLDWDTAGVQAVIGLEIQEKFDDRDKLISKLPRFQKNIVNSVLSGKGTAEVITLCQAMIQNEIATLQDLSPKYWCHKIQKKVFIFHGANDSMVPFTESIQLAERIPDSELLISNIYEHKEISTNNGTYFKLKEFMKMAHFFSKFYYYNEN</sequence>